<keyword evidence="2" id="KW-1185">Reference proteome</keyword>
<organism evidence="1 2">
    <name type="scientific">Elstera litoralis</name>
    <dbReference type="NCBI Taxonomy" id="552518"/>
    <lineage>
        <taxon>Bacteria</taxon>
        <taxon>Pseudomonadati</taxon>
        <taxon>Pseudomonadota</taxon>
        <taxon>Alphaproteobacteria</taxon>
        <taxon>Rhodospirillales</taxon>
        <taxon>Rhodospirillaceae</taxon>
        <taxon>Elstera</taxon>
    </lineage>
</organism>
<proteinExistence type="predicted"/>
<evidence type="ECO:0000313" key="2">
    <source>
        <dbReference type="Proteomes" id="UP000033774"/>
    </source>
</evidence>
<name>A0A0F3IU60_9PROT</name>
<comment type="caution">
    <text evidence="1">The sequence shown here is derived from an EMBL/GenBank/DDBJ whole genome shotgun (WGS) entry which is preliminary data.</text>
</comment>
<dbReference type="Proteomes" id="UP000033774">
    <property type="component" value="Unassembled WGS sequence"/>
</dbReference>
<dbReference type="Pfam" id="PF10948">
    <property type="entry name" value="DUF2635"/>
    <property type="match status" value="1"/>
</dbReference>
<dbReference type="EMBL" id="LAJY01000354">
    <property type="protein sequence ID" value="KJV09129.1"/>
    <property type="molecule type" value="Genomic_DNA"/>
</dbReference>
<accession>A0A0F3IU60</accession>
<protein>
    <recommendedName>
        <fullName evidence="3">DUF2635 domain-containing protein</fullName>
    </recommendedName>
</protein>
<dbReference type="OrthoDB" id="7362462at2"/>
<reference evidence="1 2" key="1">
    <citation type="submission" date="2015-03" db="EMBL/GenBank/DDBJ databases">
        <title>Draft genome sequence of Elstera litoralis.</title>
        <authorList>
            <person name="Rahalkar M.C."/>
            <person name="Dhakephalkar P.K."/>
            <person name="Pore S.D."/>
            <person name="Arora P."/>
            <person name="Kapse N.G."/>
            <person name="Pandit P.S."/>
        </authorList>
    </citation>
    <scope>NUCLEOTIDE SEQUENCE [LARGE SCALE GENOMIC DNA]</scope>
    <source>
        <strain evidence="1 2">Dia-1</strain>
    </source>
</reference>
<dbReference type="AlphaFoldDB" id="A0A0F3IU60"/>
<evidence type="ECO:0000313" key="1">
    <source>
        <dbReference type="EMBL" id="KJV09129.1"/>
    </source>
</evidence>
<gene>
    <name evidence="1" type="ORF">VZ95_13440</name>
</gene>
<sequence length="64" mass="6813">MFVIPAPAGADLPGTHLRVLDPDTGRALPETGAEVPATPYWLRRLAEGDVIVPAPARPRKSAQE</sequence>
<dbReference type="RefSeq" id="WP_045776302.1">
    <property type="nucleotide sequence ID" value="NZ_LAJY01000354.1"/>
</dbReference>
<dbReference type="InterPro" id="IPR024400">
    <property type="entry name" value="DUF2635"/>
</dbReference>
<evidence type="ECO:0008006" key="3">
    <source>
        <dbReference type="Google" id="ProtNLM"/>
    </source>
</evidence>